<dbReference type="Proteomes" id="UP000011086">
    <property type="component" value="Unassembled WGS sequence"/>
</dbReference>
<evidence type="ECO:0000256" key="1">
    <source>
        <dbReference type="SAM" id="MobiDB-lite"/>
    </source>
</evidence>
<organism evidence="2">
    <name type="scientific">Pyricularia oryzae (strain Y34)</name>
    <name type="common">Rice blast fungus</name>
    <name type="synonym">Magnaporthe oryzae</name>
    <dbReference type="NCBI Taxonomy" id="1143189"/>
    <lineage>
        <taxon>Eukaryota</taxon>
        <taxon>Fungi</taxon>
        <taxon>Dikarya</taxon>
        <taxon>Ascomycota</taxon>
        <taxon>Pezizomycotina</taxon>
        <taxon>Sordariomycetes</taxon>
        <taxon>Sordariomycetidae</taxon>
        <taxon>Magnaporthales</taxon>
        <taxon>Pyriculariaceae</taxon>
        <taxon>Pyricularia</taxon>
    </lineage>
</organism>
<dbReference type="AlphaFoldDB" id="A0AA97NP58"/>
<feature type="region of interest" description="Disordered" evidence="1">
    <location>
        <begin position="30"/>
        <end position="72"/>
    </location>
</feature>
<accession>A0AA97NP58</accession>
<proteinExistence type="predicted"/>
<reference evidence="2" key="1">
    <citation type="journal article" date="2012" name="PLoS Genet.">
        <title>Comparative analysis of the genomes of two field isolates of the rice blast fungus Magnaporthe oryzae.</title>
        <authorList>
            <person name="Xue M."/>
            <person name="Yang J."/>
            <person name="Li Z."/>
            <person name="Hu S."/>
            <person name="Yao N."/>
            <person name="Dean R.A."/>
            <person name="Zhao W."/>
            <person name="Shen M."/>
            <person name="Zhang H."/>
            <person name="Li C."/>
            <person name="Liu L."/>
            <person name="Cao L."/>
            <person name="Xu X."/>
            <person name="Xing Y."/>
            <person name="Hsiang T."/>
            <person name="Zhang Z."/>
            <person name="Xu J.R."/>
            <person name="Peng Y.L."/>
        </authorList>
    </citation>
    <scope>NUCLEOTIDE SEQUENCE</scope>
    <source>
        <strain evidence="2">Y34</strain>
    </source>
</reference>
<dbReference type="EMBL" id="JH793275">
    <property type="protein sequence ID" value="ELQ33800.1"/>
    <property type="molecule type" value="Genomic_DNA"/>
</dbReference>
<sequence length="124" mass="13734">MRCGEFGDFDLLNKYLGHFGNLPQEVGAGVRRTSREQMPAANVTENSRPLKHRRSEPLEKSEHPTATPDNTGIVTQVTLTTASPEPFYRAQNSLGNAATAILTLKSSRPMKVLAMDHSKQRLMI</sequence>
<gene>
    <name evidence="2" type="ORF">OOU_Y34scaffold00877g7</name>
</gene>
<name>A0AA97NP58_PYRO3</name>
<evidence type="ECO:0000313" key="2">
    <source>
        <dbReference type="EMBL" id="ELQ33800.1"/>
    </source>
</evidence>
<protein>
    <submittedName>
        <fullName evidence="2">Uncharacterized protein</fullName>
    </submittedName>
</protein>